<dbReference type="PANTHER" id="PTHR16128">
    <property type="entry name" value="FAD/NAD(P)-BINDING OXIDOREDUCTASE FAMILY PROTEIN"/>
    <property type="match status" value="1"/>
</dbReference>
<dbReference type="SUPFAM" id="SSF51905">
    <property type="entry name" value="FAD/NAD(P)-binding domain"/>
    <property type="match status" value="1"/>
</dbReference>
<dbReference type="PANTHER" id="PTHR16128:SF5">
    <property type="entry name" value="FAD_NAD(P)-BINDING OXIDOREDUCTASE FAMILY PROTEIN"/>
    <property type="match status" value="1"/>
</dbReference>
<name>A0AAJ2R288_DELAC</name>
<dbReference type="Gene3D" id="3.90.660.10">
    <property type="match status" value="1"/>
</dbReference>
<dbReference type="Gene3D" id="3.50.50.60">
    <property type="entry name" value="FAD/NAD(P)-binding domain"/>
    <property type="match status" value="1"/>
</dbReference>
<dbReference type="GO" id="GO:0016491">
    <property type="term" value="F:oxidoreductase activity"/>
    <property type="evidence" value="ECO:0007669"/>
    <property type="project" value="InterPro"/>
</dbReference>
<comment type="caution">
    <text evidence="2">The sequence shown here is derived from an EMBL/GenBank/DDBJ whole genome shotgun (WGS) entry which is preliminary data.</text>
</comment>
<dbReference type="InterPro" id="IPR036188">
    <property type="entry name" value="FAD/NAD-bd_sf"/>
</dbReference>
<reference evidence="2" key="1">
    <citation type="submission" date="2023-11" db="EMBL/GenBank/DDBJ databases">
        <title>Identification and selenium tolerance of Delftia acidovorans R3-25.</title>
        <authorList>
            <person name="Zhang S."/>
            <person name="Liu Y."/>
            <person name="Guo Y."/>
        </authorList>
    </citation>
    <scope>NUCLEOTIDE SEQUENCE</scope>
    <source>
        <strain evidence="2">R3-25</strain>
    </source>
</reference>
<dbReference type="Pfam" id="PF13450">
    <property type="entry name" value="NAD_binding_8"/>
    <property type="match status" value="1"/>
</dbReference>
<dbReference type="RefSeq" id="WP_319073664.1">
    <property type="nucleotide sequence ID" value="NZ_JAWWMZ010000004.1"/>
</dbReference>
<sequence length="356" mass="38103">MNGAPPVAVIGAGMAGLACAQLLAEAGCRVDIFEKSRGPSGRMSTRRAQDPQGAWQCDHGAPSFAAQDPEFVQEVRQWEQHGVAAAWRPRAVRLQGTHVVPAEAAPDRWVGVPRMTSPAAFLVQRLAQQGHGARLHLQTTVQQLKYESACWTVHCAEHGQIGSEYCALVLAVPAPQAAALLEPVSPYASALAASARMQPCWVAMLRTDAPLPLDWDAAEITDGPLCWVARDSAKPGRQGPQVPQGPQTWVLHASARWSQDHIESDAESVARQLLQAFEALAGPLAGSMSDSLPGGLRVTAHRWRHALPAPHLVNRCWWDAPAGLGLCGDWMCGAGVEGAWLSGRALARRALATLTR</sequence>
<organism evidence="2 3">
    <name type="scientific">Delftia acidovorans</name>
    <name type="common">Pseudomonas acidovorans</name>
    <name type="synonym">Comamonas acidovorans</name>
    <dbReference type="NCBI Taxonomy" id="80866"/>
    <lineage>
        <taxon>Bacteria</taxon>
        <taxon>Pseudomonadati</taxon>
        <taxon>Pseudomonadota</taxon>
        <taxon>Betaproteobacteria</taxon>
        <taxon>Burkholderiales</taxon>
        <taxon>Comamonadaceae</taxon>
        <taxon>Delftia</taxon>
    </lineage>
</organism>
<dbReference type="AlphaFoldDB" id="A0AAJ2R288"/>
<gene>
    <name evidence="2" type="ORF">SGN30_12890</name>
</gene>
<dbReference type="Proteomes" id="UP001287445">
    <property type="component" value="Unassembled WGS sequence"/>
</dbReference>
<protein>
    <submittedName>
        <fullName evidence="2">FAD-dependent oxidoreductase</fullName>
    </submittedName>
</protein>
<dbReference type="PRINTS" id="PR00419">
    <property type="entry name" value="ADXRDTASE"/>
</dbReference>
<dbReference type="EMBL" id="JAWWMZ010000004">
    <property type="protein sequence ID" value="MDX4954309.1"/>
    <property type="molecule type" value="Genomic_DNA"/>
</dbReference>
<proteinExistence type="predicted"/>
<dbReference type="Pfam" id="PF01593">
    <property type="entry name" value="Amino_oxidase"/>
    <property type="match status" value="1"/>
</dbReference>
<accession>A0AAJ2R288</accession>
<dbReference type="InterPro" id="IPR002937">
    <property type="entry name" value="Amino_oxidase"/>
</dbReference>
<evidence type="ECO:0000259" key="1">
    <source>
        <dbReference type="Pfam" id="PF01593"/>
    </source>
</evidence>
<evidence type="ECO:0000313" key="3">
    <source>
        <dbReference type="Proteomes" id="UP001287445"/>
    </source>
</evidence>
<feature type="domain" description="Amine oxidase" evidence="1">
    <location>
        <begin position="122"/>
        <end position="350"/>
    </location>
</feature>
<evidence type="ECO:0000313" key="2">
    <source>
        <dbReference type="EMBL" id="MDX4954309.1"/>
    </source>
</evidence>